<feature type="transmembrane region" description="Helical" evidence="1">
    <location>
        <begin position="25"/>
        <end position="45"/>
    </location>
</feature>
<dbReference type="PANTHER" id="PTHR36435:SF1">
    <property type="entry name" value="CAAX AMINO TERMINAL PROTEASE FAMILY PROTEIN"/>
    <property type="match status" value="1"/>
</dbReference>
<reference evidence="3 4" key="1">
    <citation type="submission" date="2014-02" db="EMBL/GenBank/DDBJ databases">
        <title>Draft genome sequence of Lysinibacillus odysseyi NBRC 100172.</title>
        <authorList>
            <person name="Zhang F."/>
            <person name="Wang G."/>
            <person name="Zhang L."/>
        </authorList>
    </citation>
    <scope>NUCLEOTIDE SEQUENCE [LARGE SCALE GENOMIC DNA]</scope>
    <source>
        <strain evidence="3 4">NBRC 100172</strain>
    </source>
</reference>
<keyword evidence="1" id="KW-0812">Transmembrane</keyword>
<evidence type="ECO:0000256" key="1">
    <source>
        <dbReference type="SAM" id="Phobius"/>
    </source>
</evidence>
<dbReference type="EMBL" id="JPVP01000056">
    <property type="protein sequence ID" value="KGR84348.1"/>
    <property type="molecule type" value="Genomic_DNA"/>
</dbReference>
<evidence type="ECO:0000313" key="3">
    <source>
        <dbReference type="EMBL" id="KGR84348.1"/>
    </source>
</evidence>
<dbReference type="PANTHER" id="PTHR36435">
    <property type="entry name" value="SLR1288 PROTEIN"/>
    <property type="match status" value="1"/>
</dbReference>
<proteinExistence type="predicted"/>
<dbReference type="InterPro" id="IPR052710">
    <property type="entry name" value="CAAX_protease"/>
</dbReference>
<dbReference type="Proteomes" id="UP000030437">
    <property type="component" value="Unassembled WGS sequence"/>
</dbReference>
<dbReference type="GO" id="GO:0004175">
    <property type="term" value="F:endopeptidase activity"/>
    <property type="evidence" value="ECO:0007669"/>
    <property type="project" value="UniProtKB-ARBA"/>
</dbReference>
<feature type="transmembrane region" description="Helical" evidence="1">
    <location>
        <begin position="136"/>
        <end position="167"/>
    </location>
</feature>
<gene>
    <name evidence="3" type="ORF">CD32_12190</name>
</gene>
<dbReference type="STRING" id="1220589.CD32_12190"/>
<evidence type="ECO:0000313" key="4">
    <source>
        <dbReference type="Proteomes" id="UP000030437"/>
    </source>
</evidence>
<dbReference type="eggNOG" id="COG1266">
    <property type="taxonomic scope" value="Bacteria"/>
</dbReference>
<keyword evidence="4" id="KW-1185">Reference proteome</keyword>
<comment type="caution">
    <text evidence="3">The sequence shown here is derived from an EMBL/GenBank/DDBJ whole genome shotgun (WGS) entry which is preliminary data.</text>
</comment>
<organism evidence="3 4">
    <name type="scientific">Lysinibacillus odysseyi 34hs-1 = NBRC 100172</name>
    <dbReference type="NCBI Taxonomy" id="1220589"/>
    <lineage>
        <taxon>Bacteria</taxon>
        <taxon>Bacillati</taxon>
        <taxon>Bacillota</taxon>
        <taxon>Bacilli</taxon>
        <taxon>Bacillales</taxon>
        <taxon>Bacillaceae</taxon>
        <taxon>Lysinibacillus</taxon>
    </lineage>
</organism>
<dbReference type="InterPro" id="IPR003675">
    <property type="entry name" value="Rce1/LyrA-like_dom"/>
</dbReference>
<feature type="transmembrane region" description="Helical" evidence="1">
    <location>
        <begin position="179"/>
        <end position="200"/>
    </location>
</feature>
<evidence type="ECO:0000259" key="2">
    <source>
        <dbReference type="Pfam" id="PF02517"/>
    </source>
</evidence>
<dbReference type="GO" id="GO:0080120">
    <property type="term" value="P:CAAX-box protein maturation"/>
    <property type="evidence" value="ECO:0007669"/>
    <property type="project" value="UniProtKB-ARBA"/>
</dbReference>
<feature type="transmembrane region" description="Helical" evidence="1">
    <location>
        <begin position="71"/>
        <end position="91"/>
    </location>
</feature>
<keyword evidence="1" id="KW-0472">Membrane</keyword>
<accession>A0A0A3INF5</accession>
<name>A0A0A3INF5_9BACI</name>
<feature type="domain" description="CAAX prenyl protease 2/Lysostaphin resistance protein A-like" evidence="2">
    <location>
        <begin position="100"/>
        <end position="191"/>
    </location>
</feature>
<keyword evidence="1" id="KW-1133">Transmembrane helix</keyword>
<dbReference type="AlphaFoldDB" id="A0A0A3INF5"/>
<sequence>MGFAFFQFVNNWVAATDIQREWRIIFNRLSLSIIILGLYITHLLYKQPISFFHQKPNWHTQLKLRGHAIPVFRFWFIGLIVNIAVYIPFIVMQGMEAVKSLLFFALFFSLINAVFEELIWRGPLFSSLLRHTSIPYTLAVTSIGFGLLHLAIGIPFLISLFFSIAGLFYGLVVYKTNSIYPGTLFHFVLNIGMVLSGWILS</sequence>
<dbReference type="Pfam" id="PF02517">
    <property type="entry name" value="Rce1-like"/>
    <property type="match status" value="1"/>
</dbReference>
<protein>
    <recommendedName>
        <fullName evidence="2">CAAX prenyl protease 2/Lysostaphin resistance protein A-like domain-containing protein</fullName>
    </recommendedName>
</protein>
<feature type="transmembrane region" description="Helical" evidence="1">
    <location>
        <begin position="97"/>
        <end position="115"/>
    </location>
</feature>